<reference evidence="1 2" key="1">
    <citation type="submission" date="2024-12" db="EMBL/GenBank/DDBJ databases">
        <authorList>
            <person name="Alaofin S."/>
            <person name="Velasco D."/>
            <person name="Li D."/>
            <person name="Baldwin T."/>
            <person name="Liu Z."/>
            <person name="Schachterle J.K."/>
        </authorList>
    </citation>
    <scope>NUCLEOTIDE SEQUENCE [LARGE SCALE GENOMIC DNA]</scope>
    <source>
        <strain evidence="1 2">B1</strain>
    </source>
</reference>
<evidence type="ECO:0000313" key="1">
    <source>
        <dbReference type="EMBL" id="MFN6506774.1"/>
    </source>
</evidence>
<sequence>MRCSMQLATLPPVPPRARREEIDVEMGLAQTARNDAPSPQHAAARVDARLQDLPQRPARPVPVRAPPVPTGQRIAGHVANVAGATAAIVGIASIAPPITGFLGLMLDKEHMAKYGGIATLAGVTTTGALKAIQRTASKYAHGHNITGRASALGTSRACLDRAVELVTMPDEHERAAHLMREGENNSLAMDLKNLATLPPSRLDPGLWNAARNAGEDADALIDALLEFRRQSARESHAAASSSA</sequence>
<dbReference type="EMBL" id="JBKAMQ010000002">
    <property type="protein sequence ID" value="MFN6506774.1"/>
    <property type="molecule type" value="Genomic_DNA"/>
</dbReference>
<dbReference type="NCBIfam" id="NF041409">
    <property type="entry name" value="XopAV"/>
    <property type="match status" value="1"/>
</dbReference>
<protein>
    <submittedName>
        <fullName evidence="1">Type III secretion system effector XopAV</fullName>
    </submittedName>
</protein>
<dbReference type="Proteomes" id="UP001635788">
    <property type="component" value="Unassembled WGS sequence"/>
</dbReference>
<organism evidence="1 2">
    <name type="scientific">Xanthomonas translucens pv. translucens</name>
    <dbReference type="NCBI Taxonomy" id="134875"/>
    <lineage>
        <taxon>Bacteria</taxon>
        <taxon>Pseudomonadati</taxon>
        <taxon>Pseudomonadota</taxon>
        <taxon>Gammaproteobacteria</taxon>
        <taxon>Lysobacterales</taxon>
        <taxon>Lysobacteraceae</taxon>
        <taxon>Xanthomonas</taxon>
        <taxon>Xanthomonas translucens group</taxon>
    </lineage>
</organism>
<accession>A0ABW9KUB6</accession>
<gene>
    <name evidence="1" type="primary">xopAV</name>
    <name evidence="1" type="ORF">ACK3FC_05870</name>
</gene>
<comment type="caution">
    <text evidence="1">The sequence shown here is derived from an EMBL/GenBank/DDBJ whole genome shotgun (WGS) entry which is preliminary data.</text>
</comment>
<dbReference type="RefSeq" id="WP_323811106.1">
    <property type="nucleotide sequence ID" value="NZ_CP064001.1"/>
</dbReference>
<keyword evidence="2" id="KW-1185">Reference proteome</keyword>
<proteinExistence type="predicted"/>
<name>A0ABW9KUB6_XANCT</name>
<evidence type="ECO:0000313" key="2">
    <source>
        <dbReference type="Proteomes" id="UP001635788"/>
    </source>
</evidence>